<dbReference type="PROSITE" id="PS51257">
    <property type="entry name" value="PROKAR_LIPOPROTEIN"/>
    <property type="match status" value="1"/>
</dbReference>
<dbReference type="OrthoDB" id="679921at2"/>
<evidence type="ECO:0000313" key="3">
    <source>
        <dbReference type="Proteomes" id="UP000244450"/>
    </source>
</evidence>
<feature type="chain" id="PRO_5015464057" description="Cytochrome c domain-containing protein" evidence="1">
    <location>
        <begin position="20"/>
        <end position="98"/>
    </location>
</feature>
<evidence type="ECO:0008006" key="4">
    <source>
        <dbReference type="Google" id="ProtNLM"/>
    </source>
</evidence>
<dbReference type="AlphaFoldDB" id="A0A2T7BMN1"/>
<sequence length="98" mass="10604">MKKIAGSLLLLTFALGACMKGISPTDTAKVDAAMAKYPDTPGKPIYVSHCAHCHKYQLPEYHTADQWVGIINKMAVKAKLSDDQKSAVLAFVQANAKK</sequence>
<reference evidence="2 3" key="1">
    <citation type="submission" date="2018-04" db="EMBL/GenBank/DDBJ databases">
        <title>Chitinophaga fuyangensis sp. nov., isolated from soil in a chemical factory.</title>
        <authorList>
            <person name="Chen K."/>
        </authorList>
    </citation>
    <scope>NUCLEOTIDE SEQUENCE [LARGE SCALE GENOMIC DNA]</scope>
    <source>
        <strain evidence="2 3">LY-1</strain>
    </source>
</reference>
<dbReference type="Gene3D" id="1.10.760.10">
    <property type="entry name" value="Cytochrome c-like domain"/>
    <property type="match status" value="1"/>
</dbReference>
<dbReference type="Proteomes" id="UP000244450">
    <property type="component" value="Unassembled WGS sequence"/>
</dbReference>
<proteinExistence type="predicted"/>
<dbReference type="RefSeq" id="WP_108685574.1">
    <property type="nucleotide sequence ID" value="NZ_QCYK01000001.1"/>
</dbReference>
<dbReference type="GO" id="GO:0009055">
    <property type="term" value="F:electron transfer activity"/>
    <property type="evidence" value="ECO:0007669"/>
    <property type="project" value="InterPro"/>
</dbReference>
<name>A0A2T7BMN1_9BACT</name>
<comment type="caution">
    <text evidence="2">The sequence shown here is derived from an EMBL/GenBank/DDBJ whole genome shotgun (WGS) entry which is preliminary data.</text>
</comment>
<dbReference type="SUPFAM" id="SSF46626">
    <property type="entry name" value="Cytochrome c"/>
    <property type="match status" value="1"/>
</dbReference>
<keyword evidence="1" id="KW-0732">Signal</keyword>
<organism evidence="2 3">
    <name type="scientific">Chitinophaga parva</name>
    <dbReference type="NCBI Taxonomy" id="2169414"/>
    <lineage>
        <taxon>Bacteria</taxon>
        <taxon>Pseudomonadati</taxon>
        <taxon>Bacteroidota</taxon>
        <taxon>Chitinophagia</taxon>
        <taxon>Chitinophagales</taxon>
        <taxon>Chitinophagaceae</taxon>
        <taxon>Chitinophaga</taxon>
    </lineage>
</organism>
<dbReference type="GO" id="GO:0020037">
    <property type="term" value="F:heme binding"/>
    <property type="evidence" value="ECO:0007669"/>
    <property type="project" value="InterPro"/>
</dbReference>
<dbReference type="EMBL" id="QCYK01000001">
    <property type="protein sequence ID" value="PUZ28934.1"/>
    <property type="molecule type" value="Genomic_DNA"/>
</dbReference>
<feature type="signal peptide" evidence="1">
    <location>
        <begin position="1"/>
        <end position="19"/>
    </location>
</feature>
<keyword evidence="3" id="KW-1185">Reference proteome</keyword>
<dbReference type="InterPro" id="IPR036909">
    <property type="entry name" value="Cyt_c-like_dom_sf"/>
</dbReference>
<gene>
    <name evidence="2" type="ORF">DCC81_05525</name>
</gene>
<protein>
    <recommendedName>
        <fullName evidence="4">Cytochrome c domain-containing protein</fullName>
    </recommendedName>
</protein>
<evidence type="ECO:0000256" key="1">
    <source>
        <dbReference type="SAM" id="SignalP"/>
    </source>
</evidence>
<accession>A0A2T7BMN1</accession>
<evidence type="ECO:0000313" key="2">
    <source>
        <dbReference type="EMBL" id="PUZ28934.1"/>
    </source>
</evidence>